<evidence type="ECO:0000313" key="12">
    <source>
        <dbReference type="EMBL" id="KKA29810.1"/>
    </source>
</evidence>
<dbReference type="PROSITE" id="PS50114">
    <property type="entry name" value="GATA_ZN_FINGER_2"/>
    <property type="match status" value="1"/>
</dbReference>
<keyword evidence="13" id="KW-1185">Reference proteome</keyword>
<organism evidence="12 13">
    <name type="scientific">Thielaviopsis punctulata</name>
    <dbReference type="NCBI Taxonomy" id="72032"/>
    <lineage>
        <taxon>Eukaryota</taxon>
        <taxon>Fungi</taxon>
        <taxon>Dikarya</taxon>
        <taxon>Ascomycota</taxon>
        <taxon>Pezizomycotina</taxon>
        <taxon>Sordariomycetes</taxon>
        <taxon>Hypocreomycetidae</taxon>
        <taxon>Microascales</taxon>
        <taxon>Ceratocystidaceae</taxon>
        <taxon>Thielaviopsis</taxon>
    </lineage>
</organism>
<dbReference type="FunFam" id="3.30.50.10:FF:000007">
    <property type="entry name" value="Nitrogen regulatory AreA, N-terminal"/>
    <property type="match status" value="1"/>
</dbReference>
<evidence type="ECO:0000313" key="13">
    <source>
        <dbReference type="Proteomes" id="UP000033483"/>
    </source>
</evidence>
<dbReference type="InterPro" id="IPR039355">
    <property type="entry name" value="Transcription_factor_GATA"/>
</dbReference>
<evidence type="ECO:0000256" key="5">
    <source>
        <dbReference type="ARBA" id="ARBA00023015"/>
    </source>
</evidence>
<dbReference type="CDD" id="cd00202">
    <property type="entry name" value="ZnF_GATA"/>
    <property type="match status" value="1"/>
</dbReference>
<dbReference type="InterPro" id="IPR000679">
    <property type="entry name" value="Znf_GATA"/>
</dbReference>
<accession>A0A0F4ZHX6</accession>
<feature type="compositionally biased region" description="Low complexity" evidence="10">
    <location>
        <begin position="271"/>
        <end position="289"/>
    </location>
</feature>
<feature type="compositionally biased region" description="Polar residues" evidence="10">
    <location>
        <begin position="620"/>
        <end position="633"/>
    </location>
</feature>
<comment type="caution">
    <text evidence="12">The sequence shown here is derived from an EMBL/GenBank/DDBJ whole genome shotgun (WGS) entry which is preliminary data.</text>
</comment>
<feature type="compositionally biased region" description="Low complexity" evidence="10">
    <location>
        <begin position="492"/>
        <end position="513"/>
    </location>
</feature>
<feature type="compositionally biased region" description="Low complexity" evidence="10">
    <location>
        <begin position="363"/>
        <end position="395"/>
    </location>
</feature>
<evidence type="ECO:0000256" key="4">
    <source>
        <dbReference type="ARBA" id="ARBA00022833"/>
    </source>
</evidence>
<keyword evidence="2" id="KW-0479">Metal-binding</keyword>
<evidence type="ECO:0000256" key="1">
    <source>
        <dbReference type="ARBA" id="ARBA00004123"/>
    </source>
</evidence>
<evidence type="ECO:0000259" key="11">
    <source>
        <dbReference type="PROSITE" id="PS50114"/>
    </source>
</evidence>
<feature type="domain" description="GATA-type" evidence="11">
    <location>
        <begin position="410"/>
        <end position="463"/>
    </location>
</feature>
<dbReference type="GO" id="GO:0045944">
    <property type="term" value="P:positive regulation of transcription by RNA polymerase II"/>
    <property type="evidence" value="ECO:0007669"/>
    <property type="project" value="TreeGrafter"/>
</dbReference>
<dbReference type="AlphaFoldDB" id="A0A0F4ZHX6"/>
<keyword evidence="6" id="KW-0534">Nitrate assimilation</keyword>
<dbReference type="SMART" id="SM00401">
    <property type="entry name" value="ZnF_GATA"/>
    <property type="match status" value="1"/>
</dbReference>
<feature type="region of interest" description="Disordered" evidence="10">
    <location>
        <begin position="361"/>
        <end position="414"/>
    </location>
</feature>
<comment type="subcellular location">
    <subcellularLocation>
        <location evidence="1">Nucleus</location>
    </subcellularLocation>
</comment>
<evidence type="ECO:0000256" key="6">
    <source>
        <dbReference type="ARBA" id="ARBA00023063"/>
    </source>
</evidence>
<keyword evidence="8" id="KW-0539">Nucleus</keyword>
<evidence type="ECO:0000256" key="8">
    <source>
        <dbReference type="ARBA" id="ARBA00023242"/>
    </source>
</evidence>
<dbReference type="GO" id="GO:0000981">
    <property type="term" value="F:DNA-binding transcription factor activity, RNA polymerase II-specific"/>
    <property type="evidence" value="ECO:0007669"/>
    <property type="project" value="TreeGrafter"/>
</dbReference>
<dbReference type="GO" id="GO:0000978">
    <property type="term" value="F:RNA polymerase II cis-regulatory region sequence-specific DNA binding"/>
    <property type="evidence" value="ECO:0007669"/>
    <property type="project" value="TreeGrafter"/>
</dbReference>
<keyword evidence="5" id="KW-0805">Transcription regulation</keyword>
<proteinExistence type="predicted"/>
<dbReference type="Proteomes" id="UP000033483">
    <property type="component" value="Unassembled WGS sequence"/>
</dbReference>
<dbReference type="GO" id="GO:0005634">
    <property type="term" value="C:nucleus"/>
    <property type="evidence" value="ECO:0007669"/>
    <property type="project" value="UniProtKB-SubCell"/>
</dbReference>
<gene>
    <name evidence="12" type="ORF">TD95_003103</name>
</gene>
<dbReference type="InterPro" id="IPR013088">
    <property type="entry name" value="Znf_NHR/GATA"/>
</dbReference>
<dbReference type="PANTHER" id="PTHR10071:SF281">
    <property type="entry name" value="BOX A-BINDING FACTOR-RELATED"/>
    <property type="match status" value="1"/>
</dbReference>
<dbReference type="Pfam" id="PF00320">
    <property type="entry name" value="GATA"/>
    <property type="match status" value="1"/>
</dbReference>
<feature type="compositionally biased region" description="Low complexity" evidence="10">
    <location>
        <begin position="604"/>
        <end position="619"/>
    </location>
</feature>
<feature type="region of interest" description="Disordered" evidence="10">
    <location>
        <begin position="244"/>
        <end position="346"/>
    </location>
</feature>
<feature type="region of interest" description="Disordered" evidence="10">
    <location>
        <begin position="41"/>
        <end position="62"/>
    </location>
</feature>
<feature type="non-terminal residue" evidence="12">
    <location>
        <position position="1"/>
    </location>
</feature>
<dbReference type="EMBL" id="LAEV01000676">
    <property type="protein sequence ID" value="KKA29810.1"/>
    <property type="molecule type" value="Genomic_DNA"/>
</dbReference>
<dbReference type="PRINTS" id="PR00619">
    <property type="entry name" value="GATAZNFINGER"/>
</dbReference>
<evidence type="ECO:0000256" key="7">
    <source>
        <dbReference type="ARBA" id="ARBA00023163"/>
    </source>
</evidence>
<feature type="compositionally biased region" description="Low complexity" evidence="10">
    <location>
        <begin position="41"/>
        <end position="57"/>
    </location>
</feature>
<dbReference type="GO" id="GO:0008270">
    <property type="term" value="F:zinc ion binding"/>
    <property type="evidence" value="ECO:0007669"/>
    <property type="project" value="UniProtKB-KW"/>
</dbReference>
<evidence type="ECO:0000256" key="9">
    <source>
        <dbReference type="PROSITE-ProRule" id="PRU00094"/>
    </source>
</evidence>
<feature type="compositionally biased region" description="Low complexity" evidence="10">
    <location>
        <begin position="527"/>
        <end position="557"/>
    </location>
</feature>
<keyword evidence="4" id="KW-0862">Zinc</keyword>
<dbReference type="Gene3D" id="3.30.50.10">
    <property type="entry name" value="Erythroid Transcription Factor GATA-1, subunit A"/>
    <property type="match status" value="1"/>
</dbReference>
<dbReference type="GO" id="GO:0000122">
    <property type="term" value="P:negative regulation of transcription by RNA polymerase II"/>
    <property type="evidence" value="ECO:0007669"/>
    <property type="project" value="TreeGrafter"/>
</dbReference>
<keyword evidence="7" id="KW-0804">Transcription</keyword>
<name>A0A0F4ZHX6_9PEZI</name>
<dbReference type="PANTHER" id="PTHR10071">
    <property type="entry name" value="TRANSCRIPTION FACTOR GATA FAMILY MEMBER"/>
    <property type="match status" value="1"/>
</dbReference>
<evidence type="ECO:0000256" key="3">
    <source>
        <dbReference type="ARBA" id="ARBA00022771"/>
    </source>
</evidence>
<feature type="region of interest" description="Disordered" evidence="10">
    <location>
        <begin position="461"/>
        <end position="671"/>
    </location>
</feature>
<feature type="compositionally biased region" description="Low complexity" evidence="10">
    <location>
        <begin position="637"/>
        <end position="652"/>
    </location>
</feature>
<sequence length="671" mass="69831">TRKRPANFSPHVSATTTLDSSNNLEADSELHEYSLDNSAAPTTAAAAASGTSANMNAQHQSQQTGGMPFNLDTFGLENDPIITSAGPFQQNFQFSPSNSPMMQHGPFSNNFGNLNAAALNGADFYSSPTSAFPQNAAAPHSLGNDGDHFFFVNVDSRHQRSQSLRHNNSQSMTQSLNPAFMYNDAMNPMFNAGPNNTESSPTFGSNPPSFSSIDPAQVFPAHSSRSPGAMPIGQDSLFSFVPDSDDDDNNMFSDRLNMQSNDFHMNGMDDNSSANNSSAKNNNGNAALNWDPSLPGQFQTHAARYPGGPPRKNTITGETEKGEWETSSLPRNQSFRNGDRRPKIPRAASMTNAQHIANRSVFAPSNSNSPPGDASSNANAANFSSAQPSRASSPPTKNASTTNLPAAGDSGTPTTCTNCFTQTTPLWRRNPEGQPLCNACGLFLKLHGVVRPLSLKTDVIKKRNRGSGAGMPSSTNTRAGKKSNGGASRKNSTMAMSSLPAAAAAATASTPPSNGARAGSVTRDGDSPASASGGTPSGFAGNGKVSVSASHKSVASSGNMPRTMSVSSSKRQRRHSKSAGSDMAGSSLANSQGVSGISGMEIDSPGSSSSTHGLSAVTSPASLGMTSAFTMGGSSRGVVSTNQQSQQGQQQNAMGTSSAGPQEWEWLTMSL</sequence>
<dbReference type="PROSITE" id="PS00344">
    <property type="entry name" value="GATA_ZN_FINGER_1"/>
    <property type="match status" value="1"/>
</dbReference>
<dbReference type="OrthoDB" id="515401at2759"/>
<feature type="compositionally biased region" description="Polar residues" evidence="10">
    <location>
        <begin position="325"/>
        <end position="336"/>
    </location>
</feature>
<dbReference type="SUPFAM" id="SSF57716">
    <property type="entry name" value="Glucocorticoid receptor-like (DNA-binding domain)"/>
    <property type="match status" value="1"/>
</dbReference>
<keyword evidence="3 9" id="KW-0863">Zinc-finger</keyword>
<protein>
    <recommendedName>
        <fullName evidence="11">GATA-type domain-containing protein</fullName>
    </recommendedName>
</protein>
<evidence type="ECO:0000256" key="10">
    <source>
        <dbReference type="SAM" id="MobiDB-lite"/>
    </source>
</evidence>
<evidence type="ECO:0000256" key="2">
    <source>
        <dbReference type="ARBA" id="ARBA00022723"/>
    </source>
</evidence>
<reference evidence="12 13" key="1">
    <citation type="submission" date="2015-03" db="EMBL/GenBank/DDBJ databases">
        <authorList>
            <person name="Radwan O."/>
            <person name="Al-Naeli F.A."/>
            <person name="Rendon G.A."/>
            <person name="Fields C."/>
        </authorList>
    </citation>
    <scope>NUCLEOTIDE SEQUENCE [LARGE SCALE GENOMIC DNA]</scope>
    <source>
        <strain evidence="12">CR-DP1</strain>
    </source>
</reference>